<feature type="transmembrane region" description="Helical" evidence="1">
    <location>
        <begin position="72"/>
        <end position="105"/>
    </location>
</feature>
<name>A0A165LVT6_PELLU</name>
<evidence type="ECO:0000313" key="3">
    <source>
        <dbReference type="Proteomes" id="UP000076481"/>
    </source>
</evidence>
<dbReference type="AlphaFoldDB" id="A0A165LVT6"/>
<accession>A0A165LVT6</accession>
<keyword evidence="1" id="KW-1133">Transmembrane helix</keyword>
<dbReference type="EMBL" id="LVWG01000024">
    <property type="protein sequence ID" value="KZK74493.1"/>
    <property type="molecule type" value="Genomic_DNA"/>
</dbReference>
<comment type="caution">
    <text evidence="2">The sequence shown here is derived from an EMBL/GenBank/DDBJ whole genome shotgun (WGS) entry which is preliminary data.</text>
</comment>
<keyword evidence="1" id="KW-0812">Transmembrane</keyword>
<evidence type="ECO:0000313" key="2">
    <source>
        <dbReference type="EMBL" id="KZK74493.1"/>
    </source>
</evidence>
<organism evidence="2 3">
    <name type="scientific">Pelodictyon luteolum</name>
    <dbReference type="NCBI Taxonomy" id="1100"/>
    <lineage>
        <taxon>Bacteria</taxon>
        <taxon>Pseudomonadati</taxon>
        <taxon>Chlorobiota</taxon>
        <taxon>Chlorobiia</taxon>
        <taxon>Chlorobiales</taxon>
        <taxon>Chlorobiaceae</taxon>
        <taxon>Chlorobium/Pelodictyon group</taxon>
        <taxon>Pelodictyon</taxon>
    </lineage>
</organism>
<gene>
    <name evidence="2" type="ORF">A3K90_08870</name>
</gene>
<dbReference type="Proteomes" id="UP000076481">
    <property type="component" value="Unassembled WGS sequence"/>
</dbReference>
<proteinExistence type="predicted"/>
<reference evidence="2 3" key="1">
    <citation type="submission" date="2016-03" db="EMBL/GenBank/DDBJ databases">
        <title>Speciation and ecological success in dimly lit waters: horizontal gene transfer in a green sulfur bacteria bloom unveiled by metagenomic assembly.</title>
        <authorList>
            <person name="Llorens-Mares T."/>
            <person name="Liu Z."/>
            <person name="Allen L.Z."/>
            <person name="Rusch D.B."/>
            <person name="Craig M.T."/>
            <person name="Dupont C.L."/>
            <person name="Bryant D.A."/>
            <person name="Casamayor E.O."/>
        </authorList>
    </citation>
    <scope>NUCLEOTIDE SEQUENCE [LARGE SCALE GENOMIC DNA]</scope>
    <source>
        <strain evidence="2">CIII</strain>
    </source>
</reference>
<feature type="transmembrane region" description="Helical" evidence="1">
    <location>
        <begin position="30"/>
        <end position="51"/>
    </location>
</feature>
<keyword evidence="1" id="KW-0472">Membrane</keyword>
<sequence>MLVLAWYRFFRSYQRFTATVRTNIHQNVTLTVPIIFLVPIFNIPAQLRLAFKIHRILHGHPTIPNRKRNRFLVLALVFIICQCLALIPQLLIPASTLGIITFLLFRAEISSLGKALQQEQSIPNPSSCEPTQPT</sequence>
<evidence type="ECO:0000256" key="1">
    <source>
        <dbReference type="SAM" id="Phobius"/>
    </source>
</evidence>
<protein>
    <submittedName>
        <fullName evidence="2">Uncharacterized protein</fullName>
    </submittedName>
</protein>